<sequence>MLEKESRADKEHIESFFNQITPLTIHEFEEPNDECNEDAQSDSDKSMDVALKRQDTVKTDQ</sequence>
<comment type="caution">
    <text evidence="2">The sequence shown here is derived from an EMBL/GenBank/DDBJ whole genome shotgun (WGS) entry which is preliminary data.</text>
</comment>
<feature type="region of interest" description="Disordered" evidence="1">
    <location>
        <begin position="33"/>
        <end position="61"/>
    </location>
</feature>
<organism evidence="2 3">
    <name type="scientific">Parelaphostrongylus tenuis</name>
    <name type="common">Meningeal worm</name>
    <dbReference type="NCBI Taxonomy" id="148309"/>
    <lineage>
        <taxon>Eukaryota</taxon>
        <taxon>Metazoa</taxon>
        <taxon>Ecdysozoa</taxon>
        <taxon>Nematoda</taxon>
        <taxon>Chromadorea</taxon>
        <taxon>Rhabditida</taxon>
        <taxon>Rhabditina</taxon>
        <taxon>Rhabditomorpha</taxon>
        <taxon>Strongyloidea</taxon>
        <taxon>Metastrongylidae</taxon>
        <taxon>Parelaphostrongylus</taxon>
    </lineage>
</organism>
<evidence type="ECO:0000313" key="3">
    <source>
        <dbReference type="Proteomes" id="UP001196413"/>
    </source>
</evidence>
<protein>
    <submittedName>
        <fullName evidence="2">Uncharacterized protein</fullName>
    </submittedName>
</protein>
<name>A0AAD5WFQ8_PARTN</name>
<dbReference type="AlphaFoldDB" id="A0AAD5WFQ8"/>
<keyword evidence="3" id="KW-1185">Reference proteome</keyword>
<reference evidence="2" key="1">
    <citation type="submission" date="2021-06" db="EMBL/GenBank/DDBJ databases">
        <title>Parelaphostrongylus tenuis whole genome reference sequence.</title>
        <authorList>
            <person name="Garwood T.J."/>
            <person name="Larsen P.A."/>
            <person name="Fountain-Jones N.M."/>
            <person name="Garbe J.R."/>
            <person name="Macchietto M.G."/>
            <person name="Kania S.A."/>
            <person name="Gerhold R.W."/>
            <person name="Richards J.E."/>
            <person name="Wolf T.M."/>
        </authorList>
    </citation>
    <scope>NUCLEOTIDE SEQUENCE</scope>
    <source>
        <strain evidence="2">MNPRO001-30</strain>
        <tissue evidence="2">Meninges</tissue>
    </source>
</reference>
<evidence type="ECO:0000313" key="2">
    <source>
        <dbReference type="EMBL" id="KAJ1368614.1"/>
    </source>
</evidence>
<proteinExistence type="predicted"/>
<gene>
    <name evidence="2" type="ORF">KIN20_029783</name>
</gene>
<dbReference type="Proteomes" id="UP001196413">
    <property type="component" value="Unassembled WGS sequence"/>
</dbReference>
<accession>A0AAD5WFQ8</accession>
<dbReference type="EMBL" id="JAHQIW010006244">
    <property type="protein sequence ID" value="KAJ1368614.1"/>
    <property type="molecule type" value="Genomic_DNA"/>
</dbReference>
<feature type="compositionally biased region" description="Basic and acidic residues" evidence="1">
    <location>
        <begin position="42"/>
        <end position="61"/>
    </location>
</feature>
<evidence type="ECO:0000256" key="1">
    <source>
        <dbReference type="SAM" id="MobiDB-lite"/>
    </source>
</evidence>